<organism evidence="1 2">
    <name type="scientific">Candidatus Roizmanbacteria bacterium CG07_land_8_20_14_0_80_34_15</name>
    <dbReference type="NCBI Taxonomy" id="1974849"/>
    <lineage>
        <taxon>Bacteria</taxon>
        <taxon>Candidatus Roizmaniibacteriota</taxon>
    </lineage>
</organism>
<evidence type="ECO:0000313" key="2">
    <source>
        <dbReference type="Proteomes" id="UP000230184"/>
    </source>
</evidence>
<gene>
    <name evidence="1" type="ORF">COT02_04795</name>
</gene>
<name>A0A2M6YT38_9BACT</name>
<protein>
    <submittedName>
        <fullName evidence="1">Uncharacterized protein</fullName>
    </submittedName>
</protein>
<evidence type="ECO:0000313" key="1">
    <source>
        <dbReference type="EMBL" id="PIU36680.1"/>
    </source>
</evidence>
<dbReference type="EMBL" id="PEWY01000133">
    <property type="protein sequence ID" value="PIU36680.1"/>
    <property type="molecule type" value="Genomic_DNA"/>
</dbReference>
<proteinExistence type="predicted"/>
<sequence>MIFDKVVIQSGKGGQKIDVTPLLLDPDNFFGDHEVDHLVKFKDTYTKIIGKYHGQFGEWKLKDLEKNQIFILENYYDNAKYLMDKVNKIAQKIVFNSVFYHDTGIAKEYFELAKEGYGLLTKHEKQFKIEDKNIPAISLERAGLITTRLTLGKSQNAKLKNEIRVVTKRTHLKGEPTTNLSVTVLWRDKEKLKQINNQPILISDFVNPASGASSAAFVLAAEKLGVKPSKIFHRSVSLTQAGVLLMKKALTEMGIESVFYSVGVASELSPNYYLIGNRAVADAGHILRHFLPKE</sequence>
<comment type="caution">
    <text evidence="1">The sequence shown here is derived from an EMBL/GenBank/DDBJ whole genome shotgun (WGS) entry which is preliminary data.</text>
</comment>
<accession>A0A2M6YT38</accession>
<dbReference type="Proteomes" id="UP000230184">
    <property type="component" value="Unassembled WGS sequence"/>
</dbReference>
<dbReference type="AlphaFoldDB" id="A0A2M6YT38"/>
<reference evidence="2" key="1">
    <citation type="submission" date="2017-09" db="EMBL/GenBank/DDBJ databases">
        <title>Depth-based differentiation of microbial function through sediment-hosted aquifers and enrichment of novel symbionts in the deep terrestrial subsurface.</title>
        <authorList>
            <person name="Probst A.J."/>
            <person name="Ladd B."/>
            <person name="Jarett J.K."/>
            <person name="Geller-Mcgrath D.E."/>
            <person name="Sieber C.M.K."/>
            <person name="Emerson J.B."/>
            <person name="Anantharaman K."/>
            <person name="Thomas B.C."/>
            <person name="Malmstrom R."/>
            <person name="Stieglmeier M."/>
            <person name="Klingl A."/>
            <person name="Woyke T."/>
            <person name="Ryan C.M."/>
            <person name="Banfield J.F."/>
        </authorList>
    </citation>
    <scope>NUCLEOTIDE SEQUENCE [LARGE SCALE GENOMIC DNA]</scope>
</reference>